<evidence type="ECO:0000313" key="1">
    <source>
        <dbReference type="EMBL" id="QHU02124.1"/>
    </source>
</evidence>
<accession>A0A6C0JEQ6</accession>
<organism evidence="1">
    <name type="scientific">viral metagenome</name>
    <dbReference type="NCBI Taxonomy" id="1070528"/>
    <lineage>
        <taxon>unclassified sequences</taxon>
        <taxon>metagenomes</taxon>
        <taxon>organismal metagenomes</taxon>
    </lineage>
</organism>
<dbReference type="AlphaFoldDB" id="A0A6C0JEQ6"/>
<dbReference type="SUPFAM" id="SSF51905">
    <property type="entry name" value="FAD/NAD(P)-binding domain"/>
    <property type="match status" value="1"/>
</dbReference>
<proteinExistence type="predicted"/>
<reference evidence="1" key="1">
    <citation type="journal article" date="2020" name="Nature">
        <title>Giant virus diversity and host interactions through global metagenomics.</title>
        <authorList>
            <person name="Schulz F."/>
            <person name="Roux S."/>
            <person name="Paez-Espino D."/>
            <person name="Jungbluth S."/>
            <person name="Walsh D.A."/>
            <person name="Denef V.J."/>
            <person name="McMahon K.D."/>
            <person name="Konstantinidis K.T."/>
            <person name="Eloe-Fadrosh E.A."/>
            <person name="Kyrpides N.C."/>
            <person name="Woyke T."/>
        </authorList>
    </citation>
    <scope>NUCLEOTIDE SEQUENCE</scope>
    <source>
        <strain evidence="1">GVMAG-M-3300025880-75</strain>
    </source>
</reference>
<name>A0A6C0JEQ6_9ZZZZ</name>
<dbReference type="Gene3D" id="3.50.50.60">
    <property type="entry name" value="FAD/NAD(P)-binding domain"/>
    <property type="match status" value="1"/>
</dbReference>
<dbReference type="EMBL" id="MN740355">
    <property type="protein sequence ID" value="QHU02124.1"/>
    <property type="molecule type" value="Genomic_DNA"/>
</dbReference>
<sequence>MNYYDYIFIGASIPCLLASTTINRSKKILIVEKDNYLGGAWRIESCKYKNIDLVGHLIVPTNNKAGDKIISYFKNIGLELEQINEKYFLFETKNYTSNNKKGKPIISKYGWVEFYKKITIYVKKFKNINIITNTEITKITYTKNSVILNSNYSSFICGKVIIPMYCNISKIFYNNTFIDIPYQTIINTHVLLDISFQNILNITKNYQAFLDKEPIGVFDRVTVSKMSLNNCILSCRISKKYKNLKKEILEKLFFPFLKEKKILNDSHKINEIYYYNYECSYRDTEYSRDCLTNNCVKINTFFGINRIFTLNTIYMGHFLENFIENRLNIT</sequence>
<evidence type="ECO:0008006" key="2">
    <source>
        <dbReference type="Google" id="ProtNLM"/>
    </source>
</evidence>
<dbReference type="InterPro" id="IPR036188">
    <property type="entry name" value="FAD/NAD-bd_sf"/>
</dbReference>
<protein>
    <recommendedName>
        <fullName evidence="2">Amine oxidase domain-containing protein</fullName>
    </recommendedName>
</protein>